<name>A0A6A1WAM7_9ROSI</name>
<dbReference type="AlphaFoldDB" id="A0A6A1WAM7"/>
<keyword evidence="2 3" id="KW-0694">RNA-binding</keyword>
<evidence type="ECO:0000256" key="2">
    <source>
        <dbReference type="ARBA" id="ARBA00022884"/>
    </source>
</evidence>
<reference evidence="5" key="1">
    <citation type="submission" date="2018-07" db="EMBL/GenBank/DDBJ databases">
        <authorList>
            <person name="Gao Z.-S."/>
            <person name="Jia H.-M."/>
            <person name="Jia H.-J."/>
            <person name="Cai Q.-L."/>
            <person name="Wang Y."/>
            <person name="Zhao H.-B."/>
        </authorList>
    </citation>
    <scope>NUCLEOTIDE SEQUENCE</scope>
    <source>
        <tissue evidence="5">Leaves</tissue>
    </source>
</reference>
<dbReference type="GO" id="GO:0003723">
    <property type="term" value="F:RNA binding"/>
    <property type="evidence" value="ECO:0007669"/>
    <property type="project" value="UniProtKB-UniRule"/>
</dbReference>
<accession>A0A6A1WAM7</accession>
<evidence type="ECO:0000256" key="3">
    <source>
        <dbReference type="PROSITE-ProRule" id="PRU00266"/>
    </source>
</evidence>
<reference evidence="5 7" key="2">
    <citation type="journal article" date="2019" name="Plant Biotechnol. J.">
        <title>The red bayberry genome and genetic basis of sex determination.</title>
        <authorList>
            <person name="Jia H.M."/>
            <person name="Jia H.J."/>
            <person name="Cai Q.L."/>
            <person name="Wang Y."/>
            <person name="Zhao H.B."/>
            <person name="Yang W.F."/>
            <person name="Wang G.Y."/>
            <person name="Li Y.H."/>
            <person name="Zhan D.L."/>
            <person name="Shen Y.T."/>
            <person name="Niu Q.F."/>
            <person name="Chang L."/>
            <person name="Qiu J."/>
            <person name="Zhao L."/>
            <person name="Xie H.B."/>
            <person name="Fu W.Y."/>
            <person name="Jin J."/>
            <person name="Li X.W."/>
            <person name="Jiao Y."/>
            <person name="Zhou C.C."/>
            <person name="Tu T."/>
            <person name="Chai C.Y."/>
            <person name="Gao J.L."/>
            <person name="Fan L.J."/>
            <person name="van de Weg E."/>
            <person name="Wang J.Y."/>
            <person name="Gao Z.S."/>
        </authorList>
    </citation>
    <scope>NUCLEOTIDE SEQUENCE [LARGE SCALE GENOMIC DNA]</scope>
    <source>
        <tissue evidence="5">Leaves</tissue>
    </source>
</reference>
<dbReference type="InterPro" id="IPR014720">
    <property type="entry name" value="dsRBD_dom"/>
</dbReference>
<organism evidence="5 7">
    <name type="scientific">Morella rubra</name>
    <name type="common">Chinese bayberry</name>
    <dbReference type="NCBI Taxonomy" id="262757"/>
    <lineage>
        <taxon>Eukaryota</taxon>
        <taxon>Viridiplantae</taxon>
        <taxon>Streptophyta</taxon>
        <taxon>Embryophyta</taxon>
        <taxon>Tracheophyta</taxon>
        <taxon>Spermatophyta</taxon>
        <taxon>Magnoliopsida</taxon>
        <taxon>eudicotyledons</taxon>
        <taxon>Gunneridae</taxon>
        <taxon>Pentapetalae</taxon>
        <taxon>rosids</taxon>
        <taxon>fabids</taxon>
        <taxon>Fagales</taxon>
        <taxon>Myricaceae</taxon>
        <taxon>Morella</taxon>
    </lineage>
</organism>
<feature type="domain" description="DRBM" evidence="4">
    <location>
        <begin position="139"/>
        <end position="206"/>
    </location>
</feature>
<dbReference type="Pfam" id="PF00035">
    <property type="entry name" value="dsrm"/>
    <property type="match status" value="2"/>
</dbReference>
<dbReference type="OrthoDB" id="5988181at2759"/>
<keyword evidence="1" id="KW-0677">Repeat</keyword>
<dbReference type="EMBL" id="RXIC02000020">
    <property type="protein sequence ID" value="KAB1222261.1"/>
    <property type="molecule type" value="Genomic_DNA"/>
</dbReference>
<proteinExistence type="predicted"/>
<dbReference type="Proteomes" id="UP000516437">
    <property type="component" value="Chromosome 2"/>
</dbReference>
<feature type="domain" description="DRBM" evidence="4">
    <location>
        <begin position="54"/>
        <end position="123"/>
    </location>
</feature>
<protein>
    <submittedName>
        <fullName evidence="5">Double-stranded RNA-binding protein 4</fullName>
    </submittedName>
</protein>
<evidence type="ECO:0000313" key="7">
    <source>
        <dbReference type="Proteomes" id="UP000516437"/>
    </source>
</evidence>
<dbReference type="PANTHER" id="PTHR46031">
    <property type="match status" value="1"/>
</dbReference>
<comment type="caution">
    <text evidence="5">The sequence shown here is derived from an EMBL/GenBank/DDBJ whole genome shotgun (WGS) entry which is preliminary data.</text>
</comment>
<dbReference type="FunFam" id="3.30.160.20:FF:000071">
    <property type="entry name" value="Double-stranded RNA-binding protein 4"/>
    <property type="match status" value="1"/>
</dbReference>
<gene>
    <name evidence="6" type="ORF">CJ030_MR2G001803</name>
    <name evidence="5" type="ORF">CJ030_MR2G001804</name>
</gene>
<evidence type="ECO:0000259" key="4">
    <source>
        <dbReference type="PROSITE" id="PS50137"/>
    </source>
</evidence>
<evidence type="ECO:0000313" key="5">
    <source>
        <dbReference type="EMBL" id="KAB1222261.1"/>
    </source>
</evidence>
<dbReference type="PANTHER" id="PTHR46031:SF37">
    <property type="entry name" value="DRBM DOMAIN-CONTAINING PROTEIN"/>
    <property type="match status" value="1"/>
</dbReference>
<sequence length="212" mass="22977">MAATRPVVMSQPMSNTLCLPQFSAPAASPIPAPLQAPAPPAAQSTSSIIPEQLMHKNRLQEYAQRSAIPLPVYQTVNEGSQHAPQFRSTVLVDGASYTSPNTFSHRKAAEQDVAKIALANILQKIKEEGCPLILQDTVFCKSILNEFAVKMNLEMPTYSTIQPEGLLPTFISSLVFSGESYTGEAGRNKKEAEQLAARAVILSLLGILFCYD</sequence>
<dbReference type="Gene3D" id="3.30.160.20">
    <property type="match status" value="2"/>
</dbReference>
<dbReference type="SUPFAM" id="SSF54768">
    <property type="entry name" value="dsRNA-binding domain-like"/>
    <property type="match status" value="2"/>
</dbReference>
<dbReference type="PROSITE" id="PS50137">
    <property type="entry name" value="DS_RBD"/>
    <property type="match status" value="2"/>
</dbReference>
<dbReference type="EMBL" id="RXIC02000020">
    <property type="protein sequence ID" value="KAB1222262.1"/>
    <property type="molecule type" value="Genomic_DNA"/>
</dbReference>
<evidence type="ECO:0000256" key="1">
    <source>
        <dbReference type="ARBA" id="ARBA00022737"/>
    </source>
</evidence>
<keyword evidence="7" id="KW-1185">Reference proteome</keyword>
<reference evidence="5" key="3">
    <citation type="submission" date="2019-09" db="EMBL/GenBank/DDBJ databases">
        <authorList>
            <person name="Gao Z."/>
        </authorList>
    </citation>
    <scope>NUCLEOTIDE SEQUENCE</scope>
    <source>
        <tissue evidence="5">Leaves</tissue>
    </source>
</reference>
<evidence type="ECO:0000313" key="6">
    <source>
        <dbReference type="EMBL" id="KAB1222262.1"/>
    </source>
</evidence>
<dbReference type="SMART" id="SM00358">
    <property type="entry name" value="DSRM"/>
    <property type="match status" value="2"/>
</dbReference>